<dbReference type="SUPFAM" id="SSF55874">
    <property type="entry name" value="ATPase domain of HSP90 chaperone/DNA topoisomerase II/histidine kinase"/>
    <property type="match status" value="1"/>
</dbReference>
<dbReference type="PROSITE" id="PS50110">
    <property type="entry name" value="RESPONSE_REGULATORY"/>
    <property type="match status" value="1"/>
</dbReference>
<dbReference type="AlphaFoldDB" id="A0AA42BNE5"/>
<dbReference type="InterPro" id="IPR004358">
    <property type="entry name" value="Sig_transdc_His_kin-like_C"/>
</dbReference>
<dbReference type="Pfam" id="PF02518">
    <property type="entry name" value="HATPase_c"/>
    <property type="match status" value="1"/>
</dbReference>
<keyword evidence="7" id="KW-0472">Membrane</keyword>
<feature type="domain" description="Response regulatory" evidence="9">
    <location>
        <begin position="654"/>
        <end position="781"/>
    </location>
</feature>
<dbReference type="SMART" id="SM00387">
    <property type="entry name" value="HATPase_c"/>
    <property type="match status" value="1"/>
</dbReference>
<evidence type="ECO:0000256" key="7">
    <source>
        <dbReference type="SAM" id="Phobius"/>
    </source>
</evidence>
<keyword evidence="7" id="KW-0812">Transmembrane</keyword>
<feature type="modified residue" description="4-aspartylphosphate" evidence="5">
    <location>
        <position position="711"/>
    </location>
</feature>
<evidence type="ECO:0000256" key="3">
    <source>
        <dbReference type="ARBA" id="ARBA00022553"/>
    </source>
</evidence>
<dbReference type="Pfam" id="PF00512">
    <property type="entry name" value="HisKA"/>
    <property type="match status" value="1"/>
</dbReference>
<dbReference type="GO" id="GO:0000155">
    <property type="term" value="F:phosphorelay sensor kinase activity"/>
    <property type="evidence" value="ECO:0007669"/>
    <property type="project" value="InterPro"/>
</dbReference>
<feature type="domain" description="Histidine kinase" evidence="8">
    <location>
        <begin position="411"/>
        <end position="631"/>
    </location>
</feature>
<evidence type="ECO:0000256" key="4">
    <source>
        <dbReference type="ARBA" id="ARBA00023012"/>
    </source>
</evidence>
<dbReference type="PANTHER" id="PTHR45339">
    <property type="entry name" value="HYBRID SIGNAL TRANSDUCTION HISTIDINE KINASE J"/>
    <property type="match status" value="1"/>
</dbReference>
<evidence type="ECO:0000313" key="10">
    <source>
        <dbReference type="EMBL" id="MCP3429592.1"/>
    </source>
</evidence>
<dbReference type="SUPFAM" id="SSF47384">
    <property type="entry name" value="Homodimeric domain of signal transducing histidine kinase"/>
    <property type="match status" value="1"/>
</dbReference>
<dbReference type="Pfam" id="PF00072">
    <property type="entry name" value="Response_reg"/>
    <property type="match status" value="1"/>
</dbReference>
<evidence type="ECO:0000259" key="9">
    <source>
        <dbReference type="PROSITE" id="PS50110"/>
    </source>
</evidence>
<protein>
    <recommendedName>
        <fullName evidence="2">histidine kinase</fullName>
        <ecNumber evidence="2">2.7.13.3</ecNumber>
    </recommendedName>
</protein>
<dbReference type="SMART" id="SM00388">
    <property type="entry name" value="HisKA"/>
    <property type="match status" value="1"/>
</dbReference>
<comment type="catalytic activity">
    <reaction evidence="1">
        <text>ATP + protein L-histidine = ADP + protein N-phospho-L-histidine.</text>
        <dbReference type="EC" id="2.7.13.3"/>
    </reaction>
</comment>
<dbReference type="Proteomes" id="UP001165413">
    <property type="component" value="Unassembled WGS sequence"/>
</dbReference>
<accession>A0AA42BNE5</accession>
<dbReference type="Gene3D" id="3.40.50.2300">
    <property type="match status" value="1"/>
</dbReference>
<evidence type="ECO:0000256" key="2">
    <source>
        <dbReference type="ARBA" id="ARBA00012438"/>
    </source>
</evidence>
<dbReference type="Gene3D" id="1.10.287.130">
    <property type="match status" value="1"/>
</dbReference>
<sequence>MHIQNLNSAEELRQNEASKLSTDPIDSNNKISSTRGAPEQPTSVNILVINGFDPTIPWSQALIKGLAVAMDKKDTPIQLFVENTYTDIQQSPDFQRNILKGIQTKYRDIQMDAIVSMSVNGFKFAKLIEDEGAFKGVKSILYDTNNQIQYVETPTGPDVKIIYSNLIERQIKQFFVTLPNPQRIFINRAPESLFAPGYNELKLYMAQNLPNTELILIEGNVAQNILDTLPLMTPADMFFYMPVFQNAQDLQVTPKAFLQQISPLANVPIFSFWDTFLGSGIVGGILHSPVKTSSEIVGLTLDILDFGEIQRDPVFETEVYDYELLQRFNLNMPLGNRHKFINPPTSVFEDYPFISLLTVCFFIAVIIFSLFLHNHRLKRSYAQISLANEKMERAREEAISSSRAKSRFLATVSHEIRTPINGIIGALGLIENSALTKDQKQLINVGKYSAESLLLIVNDILDFSKLESEKLILAEEGFSPQRLLNETLQYATIISDTKPIKVIPEFAKLIDVPLLGDKNRLKQILFNLVNNATKFSLRGEITIGAEITSENESYRLTCWINDTGIGISKVDQAELFQPFVQAQDYLHKSQSGTGLGLTICHELIQIMGGTIALSSELNVGTRVTFSVPLPLAEKVHNDVAEELNFTLSELQNCRILLVEDNKINQEITQAQLSEFGIHCEIVDNGYLCIKQLQEIAQSGAKHPSFDIILMDIQMPIMNGYDTAQAIRSGEAGSIHCNIPIIALTAHVALEEQQKALEAGMQRHLNKPIHPKELLNTIYELYSKSISIRP</sequence>
<dbReference type="CDD" id="cd17546">
    <property type="entry name" value="REC_hyHK_CKI1_RcsC-like"/>
    <property type="match status" value="1"/>
</dbReference>
<dbReference type="PRINTS" id="PR00344">
    <property type="entry name" value="BCTRLSENSOR"/>
</dbReference>
<evidence type="ECO:0000256" key="5">
    <source>
        <dbReference type="PROSITE-ProRule" id="PRU00169"/>
    </source>
</evidence>
<feature type="compositionally biased region" description="Polar residues" evidence="6">
    <location>
        <begin position="17"/>
        <end position="38"/>
    </location>
</feature>
<dbReference type="PANTHER" id="PTHR45339:SF3">
    <property type="entry name" value="HISTIDINE KINASE"/>
    <property type="match status" value="1"/>
</dbReference>
<dbReference type="PROSITE" id="PS50109">
    <property type="entry name" value="HIS_KIN"/>
    <property type="match status" value="1"/>
</dbReference>
<dbReference type="InterPro" id="IPR036097">
    <property type="entry name" value="HisK_dim/P_sf"/>
</dbReference>
<dbReference type="Gene3D" id="3.30.565.10">
    <property type="entry name" value="Histidine kinase-like ATPase, C-terminal domain"/>
    <property type="match status" value="1"/>
</dbReference>
<dbReference type="InterPro" id="IPR005467">
    <property type="entry name" value="His_kinase_dom"/>
</dbReference>
<dbReference type="GO" id="GO:0005524">
    <property type="term" value="F:ATP binding"/>
    <property type="evidence" value="ECO:0007669"/>
    <property type="project" value="UniProtKB-KW"/>
</dbReference>
<proteinExistence type="predicted"/>
<dbReference type="InterPro" id="IPR036890">
    <property type="entry name" value="HATPase_C_sf"/>
</dbReference>
<gene>
    <name evidence="10" type="ORF">NLF92_11625</name>
</gene>
<keyword evidence="4" id="KW-0902">Two-component regulatory system</keyword>
<dbReference type="EMBL" id="JANATA010000025">
    <property type="protein sequence ID" value="MCP3429592.1"/>
    <property type="molecule type" value="Genomic_DNA"/>
</dbReference>
<dbReference type="SUPFAM" id="SSF52172">
    <property type="entry name" value="CheY-like"/>
    <property type="match status" value="1"/>
</dbReference>
<dbReference type="SMART" id="SM00448">
    <property type="entry name" value="REC"/>
    <property type="match status" value="1"/>
</dbReference>
<keyword evidence="7" id="KW-1133">Transmembrane helix</keyword>
<dbReference type="CDD" id="cd16922">
    <property type="entry name" value="HATPase_EvgS-ArcB-TorS-like"/>
    <property type="match status" value="1"/>
</dbReference>
<feature type="region of interest" description="Disordered" evidence="6">
    <location>
        <begin position="13"/>
        <end position="38"/>
    </location>
</feature>
<keyword evidence="3 5" id="KW-0597">Phosphoprotein</keyword>
<organism evidence="10 11">
    <name type="scientific">Opacimonas viscosa</name>
    <dbReference type="NCBI Taxonomy" id="2961944"/>
    <lineage>
        <taxon>Bacteria</taxon>
        <taxon>Pseudomonadati</taxon>
        <taxon>Pseudomonadota</taxon>
        <taxon>Gammaproteobacteria</taxon>
        <taxon>Alteromonadales</taxon>
        <taxon>Alteromonadaceae</taxon>
        <taxon>Opacimonas</taxon>
    </lineage>
</organism>
<evidence type="ECO:0000256" key="1">
    <source>
        <dbReference type="ARBA" id="ARBA00000085"/>
    </source>
</evidence>
<comment type="caution">
    <text evidence="10">The sequence shown here is derived from an EMBL/GenBank/DDBJ whole genome shotgun (WGS) entry which is preliminary data.</text>
</comment>
<keyword evidence="10" id="KW-0547">Nucleotide-binding</keyword>
<evidence type="ECO:0000259" key="8">
    <source>
        <dbReference type="PROSITE" id="PS50109"/>
    </source>
</evidence>
<dbReference type="InterPro" id="IPR003594">
    <property type="entry name" value="HATPase_dom"/>
</dbReference>
<dbReference type="FunFam" id="3.30.565.10:FF:000010">
    <property type="entry name" value="Sensor histidine kinase RcsC"/>
    <property type="match status" value="1"/>
</dbReference>
<dbReference type="InterPro" id="IPR003661">
    <property type="entry name" value="HisK_dim/P_dom"/>
</dbReference>
<keyword evidence="11" id="KW-1185">Reference proteome</keyword>
<dbReference type="InterPro" id="IPR001789">
    <property type="entry name" value="Sig_transdc_resp-reg_receiver"/>
</dbReference>
<keyword evidence="10" id="KW-0067">ATP-binding</keyword>
<feature type="transmembrane region" description="Helical" evidence="7">
    <location>
        <begin position="351"/>
        <end position="372"/>
    </location>
</feature>
<reference evidence="10" key="1">
    <citation type="submission" date="2022-07" db="EMBL/GenBank/DDBJ databases">
        <title>Characterization of the Novel Bacterium Alteromonas immobilis LMIT006 and Alteromonas gregis LMIT007.</title>
        <authorList>
            <person name="Lin X."/>
        </authorList>
    </citation>
    <scope>NUCLEOTIDE SEQUENCE</scope>
    <source>
        <strain evidence="10">LMIT007</strain>
    </source>
</reference>
<dbReference type="InterPro" id="IPR011006">
    <property type="entry name" value="CheY-like_superfamily"/>
</dbReference>
<evidence type="ECO:0000313" key="11">
    <source>
        <dbReference type="Proteomes" id="UP001165413"/>
    </source>
</evidence>
<dbReference type="CDD" id="cd00082">
    <property type="entry name" value="HisKA"/>
    <property type="match status" value="1"/>
</dbReference>
<evidence type="ECO:0000256" key="6">
    <source>
        <dbReference type="SAM" id="MobiDB-lite"/>
    </source>
</evidence>
<dbReference type="EC" id="2.7.13.3" evidence="2"/>
<name>A0AA42BNE5_9ALTE</name>